<dbReference type="eggNOG" id="COG3146">
    <property type="taxonomic scope" value="Bacteria"/>
</dbReference>
<keyword evidence="2" id="KW-1185">Reference proteome</keyword>
<name>Q7U473_PARMW</name>
<protein>
    <recommendedName>
        <fullName evidence="3">GNAT family N-acetyltransferase</fullName>
    </recommendedName>
</protein>
<dbReference type="RefSeq" id="WP_011129054.1">
    <property type="nucleotide sequence ID" value="NC_005070.1"/>
</dbReference>
<dbReference type="KEGG" id="syw:SYNW2198"/>
<organism evidence="1 2">
    <name type="scientific">Parasynechococcus marenigrum (strain WH8102)</name>
    <dbReference type="NCBI Taxonomy" id="84588"/>
    <lineage>
        <taxon>Bacteria</taxon>
        <taxon>Bacillati</taxon>
        <taxon>Cyanobacteriota</taxon>
        <taxon>Cyanophyceae</taxon>
        <taxon>Synechococcales</taxon>
        <taxon>Prochlorococcaceae</taxon>
        <taxon>Parasynechococcus</taxon>
        <taxon>Parasynechococcus marenigrum</taxon>
    </lineage>
</organism>
<evidence type="ECO:0000313" key="2">
    <source>
        <dbReference type="Proteomes" id="UP000001422"/>
    </source>
</evidence>
<proteinExistence type="predicted"/>
<dbReference type="SUPFAM" id="SSF55729">
    <property type="entry name" value="Acyl-CoA N-acyltransferases (Nat)"/>
    <property type="match status" value="1"/>
</dbReference>
<evidence type="ECO:0000313" key="1">
    <source>
        <dbReference type="EMBL" id="CAE08713.1"/>
    </source>
</evidence>
<dbReference type="InterPro" id="IPR016181">
    <property type="entry name" value="Acyl_CoA_acyltransferase"/>
</dbReference>
<dbReference type="STRING" id="84588.SYNW2198"/>
<evidence type="ECO:0008006" key="3">
    <source>
        <dbReference type="Google" id="ProtNLM"/>
    </source>
</evidence>
<dbReference type="AlphaFoldDB" id="Q7U473"/>
<reference evidence="1 2" key="1">
    <citation type="journal article" date="2003" name="Nature">
        <title>The genome of a motile marine Synechococcus.</title>
        <authorList>
            <person name="Palenik B."/>
            <person name="Brahamsha B."/>
            <person name="Larimer F."/>
            <person name="Land M."/>
            <person name="Hauser L."/>
            <person name="Chain P."/>
            <person name="Lamerdin J."/>
            <person name="Regala W."/>
            <person name="Allen E.A."/>
            <person name="McCarren J."/>
            <person name="Paulsen I."/>
            <person name="Dufresne A."/>
            <person name="Partensky F."/>
            <person name="Webb E."/>
            <person name="Waterbury J."/>
        </authorList>
    </citation>
    <scope>NUCLEOTIDE SEQUENCE [LARGE SCALE GENOMIC DNA]</scope>
    <source>
        <strain evidence="1 2">WH8102</strain>
    </source>
</reference>
<dbReference type="Pfam" id="PF04339">
    <property type="entry name" value="FemAB_like"/>
    <property type="match status" value="1"/>
</dbReference>
<dbReference type="HOGENOM" id="CLU_036032_1_0_3"/>
<accession>Q7U473</accession>
<dbReference type="EMBL" id="BX569695">
    <property type="protein sequence ID" value="CAE08713.1"/>
    <property type="molecule type" value="Genomic_DNA"/>
</dbReference>
<dbReference type="InterPro" id="IPR007434">
    <property type="entry name" value="FemAB-like"/>
</dbReference>
<dbReference type="Gene3D" id="3.40.630.30">
    <property type="match status" value="1"/>
</dbReference>
<sequence>MSSLTARWHRSIQEIPEQHWQALVSDHAIPFYRWSWLEALESSGSIIPEQGWQPLHLALWRGDVPIAVAPLYLKGHSYGEFVFDQTFARLAGDLGLRYYPKLLGMSPVSPVLGYRFHVLPGEDEAELTAVLLRAIDAFCEHNSILSCNFLYVDPQWRPLAEAAGCATWLNQQSLWSRGDDQSFDDYLNGFNANQRRNIKRERKAVAKAGLTVTPLTGEQLDLELFQIMHGFYEQHCARWGPWGSKYLEQGFFEALAGLHREQVVLFSAHRGDPREPVAMSMCVRDDHHLWGRYWGSEEEIDCLHFEVCYYAPIEWAISQGIDSFDPGAGGSHKRRRGFVARPHASLHRWYQPQMDGLIRAWLPKVNGLMLEEIEAINAELPFKADAPSLSL</sequence>
<dbReference type="PANTHER" id="PTHR47017:SF1">
    <property type="entry name" value="ACYL-COA"/>
    <property type="match status" value="1"/>
</dbReference>
<dbReference type="Proteomes" id="UP000001422">
    <property type="component" value="Chromosome"/>
</dbReference>
<dbReference type="PANTHER" id="PTHR47017">
    <property type="entry name" value="ACYL-COA"/>
    <property type="match status" value="1"/>
</dbReference>
<gene>
    <name evidence="1" type="ordered locus">SYNW2198</name>
</gene>